<keyword evidence="1" id="KW-0378">Hydrolase</keyword>
<feature type="non-terminal residue" evidence="1">
    <location>
        <position position="40"/>
    </location>
</feature>
<dbReference type="InterPro" id="IPR052708">
    <property type="entry name" value="PxpC"/>
</dbReference>
<proteinExistence type="predicted"/>
<reference evidence="1" key="1">
    <citation type="journal article" date="2018" name="Genome Biol.">
        <title>SKESA: strategic k-mer extension for scrupulous assemblies.</title>
        <authorList>
            <person name="Souvorov A."/>
            <person name="Agarwala R."/>
            <person name="Lipman D.J."/>
        </authorList>
    </citation>
    <scope>NUCLEOTIDE SEQUENCE</scope>
    <source>
        <strain evidence="1">Monophasic variant of S.Typhimurium</strain>
    </source>
</reference>
<name>A0A705W0T4_SALER</name>
<dbReference type="EMBL" id="DAAMZU010000204">
    <property type="protein sequence ID" value="HAC8925453.1"/>
    <property type="molecule type" value="Genomic_DNA"/>
</dbReference>
<protein>
    <submittedName>
        <fullName evidence="1">Allophanate hydrolase subunit 2 family protein</fullName>
    </submittedName>
</protein>
<dbReference type="AlphaFoldDB" id="A0A705W0T4"/>
<dbReference type="PANTHER" id="PTHR43309">
    <property type="entry name" value="5-OXOPROLINASE SUBUNIT C"/>
    <property type="match status" value="1"/>
</dbReference>
<accession>A0A705W0T4</accession>
<reference evidence="1" key="2">
    <citation type="submission" date="2019-01" db="EMBL/GenBank/DDBJ databases">
        <authorList>
            <consortium name="NCBI Pathogen Detection Project"/>
        </authorList>
    </citation>
    <scope>NUCLEOTIDE SEQUENCE</scope>
    <source>
        <strain evidence="1">Monophasic variant of S.Typhimurium</strain>
    </source>
</reference>
<gene>
    <name evidence="1" type="ORF">G0J09_20710</name>
</gene>
<organism evidence="1">
    <name type="scientific">Salmonella enterica</name>
    <name type="common">Salmonella choleraesuis</name>
    <dbReference type="NCBI Taxonomy" id="28901"/>
    <lineage>
        <taxon>Bacteria</taxon>
        <taxon>Pseudomonadati</taxon>
        <taxon>Pseudomonadota</taxon>
        <taxon>Gammaproteobacteria</taxon>
        <taxon>Enterobacterales</taxon>
        <taxon>Enterobacteriaceae</taxon>
        <taxon>Salmonella</taxon>
    </lineage>
</organism>
<dbReference type="PANTHER" id="PTHR43309:SF3">
    <property type="entry name" value="5-OXOPROLINASE SUBUNIT C"/>
    <property type="match status" value="1"/>
</dbReference>
<sequence length="40" mass="4305">MLNIIRAGIYTSVQDSGRHGFRQSGLSHCGALDKPAFQTA</sequence>
<dbReference type="GO" id="GO:0016787">
    <property type="term" value="F:hydrolase activity"/>
    <property type="evidence" value="ECO:0007669"/>
    <property type="project" value="UniProtKB-KW"/>
</dbReference>
<evidence type="ECO:0000313" key="1">
    <source>
        <dbReference type="EMBL" id="HAC8925453.1"/>
    </source>
</evidence>
<comment type="caution">
    <text evidence="1">The sequence shown here is derived from an EMBL/GenBank/DDBJ whole genome shotgun (WGS) entry which is preliminary data.</text>
</comment>